<dbReference type="AlphaFoldDB" id="A0A542E255"/>
<dbReference type="Proteomes" id="UP000317893">
    <property type="component" value="Unassembled WGS sequence"/>
</dbReference>
<dbReference type="GO" id="GO:0003700">
    <property type="term" value="F:DNA-binding transcription factor activity"/>
    <property type="evidence" value="ECO:0007669"/>
    <property type="project" value="InterPro"/>
</dbReference>
<dbReference type="GO" id="GO:0003677">
    <property type="term" value="F:DNA binding"/>
    <property type="evidence" value="ECO:0007669"/>
    <property type="project" value="UniProtKB-KW"/>
</dbReference>
<dbReference type="RefSeq" id="WP_211356029.1">
    <property type="nucleotide sequence ID" value="NZ_BAAAPR010000014.1"/>
</dbReference>
<dbReference type="InterPro" id="IPR036388">
    <property type="entry name" value="WH-like_DNA-bd_sf"/>
</dbReference>
<keyword evidence="3" id="KW-0804">Transcription</keyword>
<dbReference type="Gene3D" id="1.10.10.10">
    <property type="entry name" value="Winged helix-like DNA-binding domain superfamily/Winged helix DNA-binding domain"/>
    <property type="match status" value="1"/>
</dbReference>
<feature type="domain" description="HTH marR-type" evidence="4">
    <location>
        <begin position="34"/>
        <end position="93"/>
    </location>
</feature>
<accession>A0A542E255</accession>
<comment type="caution">
    <text evidence="5">The sequence shown here is derived from an EMBL/GenBank/DDBJ whole genome shotgun (WGS) entry which is preliminary data.</text>
</comment>
<organism evidence="5 6">
    <name type="scientific">Lapillicoccus jejuensis</name>
    <dbReference type="NCBI Taxonomy" id="402171"/>
    <lineage>
        <taxon>Bacteria</taxon>
        <taxon>Bacillati</taxon>
        <taxon>Actinomycetota</taxon>
        <taxon>Actinomycetes</taxon>
        <taxon>Micrococcales</taxon>
        <taxon>Intrasporangiaceae</taxon>
        <taxon>Lapillicoccus</taxon>
    </lineage>
</organism>
<evidence type="ECO:0000256" key="1">
    <source>
        <dbReference type="ARBA" id="ARBA00023015"/>
    </source>
</evidence>
<protein>
    <submittedName>
        <fullName evidence="5">DNA-binding transcriptional regulator GbsR (MarR family)</fullName>
    </submittedName>
</protein>
<dbReference type="Pfam" id="PF12802">
    <property type="entry name" value="MarR_2"/>
    <property type="match status" value="1"/>
</dbReference>
<dbReference type="InterPro" id="IPR036390">
    <property type="entry name" value="WH_DNA-bd_sf"/>
</dbReference>
<sequence>MTNPTTRRRRTRRAQPEVVGDLAERLAATFAAAGFPRLPARVFATLLAHEEGRMTAAELAEALTVSAGSVSGAVGYLETVRMIHREREPGSRRDVYVVRDDAWHDTMLGAGRIYEPFIRVIAEGVDVVGRGTRAGERLALSVDFLEFLVDEMTGIAERWEARRAAGSA</sequence>
<evidence type="ECO:0000259" key="4">
    <source>
        <dbReference type="Pfam" id="PF12802"/>
    </source>
</evidence>
<evidence type="ECO:0000313" key="5">
    <source>
        <dbReference type="EMBL" id="TQJ09417.1"/>
    </source>
</evidence>
<gene>
    <name evidence="5" type="ORF">FB458_2529</name>
</gene>
<name>A0A542E255_9MICO</name>
<keyword evidence="2 5" id="KW-0238">DNA-binding</keyword>
<keyword evidence="1" id="KW-0805">Transcription regulation</keyword>
<evidence type="ECO:0000313" key="6">
    <source>
        <dbReference type="Proteomes" id="UP000317893"/>
    </source>
</evidence>
<reference evidence="5 6" key="1">
    <citation type="submission" date="2019-06" db="EMBL/GenBank/DDBJ databases">
        <title>Sequencing the genomes of 1000 actinobacteria strains.</title>
        <authorList>
            <person name="Klenk H.-P."/>
        </authorList>
    </citation>
    <scope>NUCLEOTIDE SEQUENCE [LARGE SCALE GENOMIC DNA]</scope>
    <source>
        <strain evidence="5 6">DSM 18607</strain>
    </source>
</reference>
<dbReference type="PANTHER" id="PTHR38465:SF2">
    <property type="entry name" value="HTH-TYPE TRANSCRIPTIONAL REGULATOR MMPR5"/>
    <property type="match status" value="1"/>
</dbReference>
<dbReference type="InterPro" id="IPR052362">
    <property type="entry name" value="HTH-GbsR_regulator"/>
</dbReference>
<dbReference type="EMBL" id="VFMN01000001">
    <property type="protein sequence ID" value="TQJ09417.1"/>
    <property type="molecule type" value="Genomic_DNA"/>
</dbReference>
<evidence type="ECO:0000256" key="2">
    <source>
        <dbReference type="ARBA" id="ARBA00023125"/>
    </source>
</evidence>
<dbReference type="PANTHER" id="PTHR38465">
    <property type="entry name" value="HTH-TYPE TRANSCRIPTIONAL REGULATOR MJ1563-RELATED"/>
    <property type="match status" value="1"/>
</dbReference>
<evidence type="ECO:0000256" key="3">
    <source>
        <dbReference type="ARBA" id="ARBA00023163"/>
    </source>
</evidence>
<dbReference type="SUPFAM" id="SSF46785">
    <property type="entry name" value="Winged helix' DNA-binding domain"/>
    <property type="match status" value="1"/>
</dbReference>
<keyword evidence="6" id="KW-1185">Reference proteome</keyword>
<dbReference type="InterPro" id="IPR000835">
    <property type="entry name" value="HTH_MarR-typ"/>
</dbReference>
<proteinExistence type="predicted"/>